<feature type="region of interest" description="Disordered" evidence="1">
    <location>
        <begin position="689"/>
        <end position="728"/>
    </location>
</feature>
<reference evidence="2" key="1">
    <citation type="journal article" date="2019" name="Sci. Rep.">
        <title>Draft genome of Tanacetum cinerariifolium, the natural source of mosquito coil.</title>
        <authorList>
            <person name="Yamashiro T."/>
            <person name="Shiraishi A."/>
            <person name="Satake H."/>
            <person name="Nakayama K."/>
        </authorList>
    </citation>
    <scope>NUCLEOTIDE SEQUENCE</scope>
</reference>
<dbReference type="AlphaFoldDB" id="A0A6L2JJX5"/>
<proteinExistence type="predicted"/>
<evidence type="ECO:0000256" key="1">
    <source>
        <dbReference type="SAM" id="MobiDB-lite"/>
    </source>
</evidence>
<gene>
    <name evidence="2" type="ORF">Tci_008173</name>
</gene>
<evidence type="ECO:0008006" key="3">
    <source>
        <dbReference type="Google" id="ProtNLM"/>
    </source>
</evidence>
<evidence type="ECO:0000313" key="2">
    <source>
        <dbReference type="EMBL" id="GEU36195.1"/>
    </source>
</evidence>
<name>A0A6L2JJX5_TANCI</name>
<protein>
    <recommendedName>
        <fullName evidence="3">CCHC-type domain-containing protein</fullName>
    </recommendedName>
</protein>
<feature type="compositionally biased region" description="Basic residues" evidence="1">
    <location>
        <begin position="703"/>
        <end position="715"/>
    </location>
</feature>
<comment type="caution">
    <text evidence="2">The sequence shown here is derived from an EMBL/GenBank/DDBJ whole genome shotgun (WGS) entry which is preliminary data.</text>
</comment>
<accession>A0A6L2JJX5</accession>
<dbReference type="EMBL" id="BKCJ010000781">
    <property type="protein sequence ID" value="GEU36195.1"/>
    <property type="molecule type" value="Genomic_DNA"/>
</dbReference>
<organism evidence="2">
    <name type="scientific">Tanacetum cinerariifolium</name>
    <name type="common">Dalmatian daisy</name>
    <name type="synonym">Chrysanthemum cinerariifolium</name>
    <dbReference type="NCBI Taxonomy" id="118510"/>
    <lineage>
        <taxon>Eukaryota</taxon>
        <taxon>Viridiplantae</taxon>
        <taxon>Streptophyta</taxon>
        <taxon>Embryophyta</taxon>
        <taxon>Tracheophyta</taxon>
        <taxon>Spermatophyta</taxon>
        <taxon>Magnoliopsida</taxon>
        <taxon>eudicotyledons</taxon>
        <taxon>Gunneridae</taxon>
        <taxon>Pentapetalae</taxon>
        <taxon>asterids</taxon>
        <taxon>campanulids</taxon>
        <taxon>Asterales</taxon>
        <taxon>Asteraceae</taxon>
        <taxon>Asteroideae</taxon>
        <taxon>Anthemideae</taxon>
        <taxon>Anthemidinae</taxon>
        <taxon>Tanacetum</taxon>
    </lineage>
</organism>
<sequence>MELYMLNRQHGRMILESDKHVPILWPTVEEDGVTRLKKYSELSVAEAIQADCDGDDSTDAINHMMSFLTAVVTSRYPATNNQLRTSFNPRQQATINNGRVTIQPIQGRQNSMSAGSLRPFTSGSGGALGKQRVIMCYNCKGNGHMSKQYTKPKRKRDAEWFKDKVLLVQAQANGQVLQEEELEFLADPGTAESLSNQNVVTTKAAYQADDLDAYDSDCVELNSAKISLMANLSHYGSDNLAEESLEQKITLFKNDFQKEESRNIDMELALEKQALGFQNPCYLKKAQQLKPKLYDGSVIEKSDAIVIPDTEETLLLAEESRSKMIEKQNDPKMTEKETELSAEQAFWSQYSVQTDKPNLFAITTIVEVPKKLPKVSMSACLNVDVCARCVTIESELKNDFIKKKCYETLLQKYHTLEKHCISLEVNNQLKMEMSQRNTLSSLESALTFAELFKVNDLKAQAQAKDTVILKLKEKLHSLNGDVNERNVKREVEEIETLNIELDHKVTKLVAENEHLKQTCKQLLQEKVLVITTLKEQLNKLKGKAIITEVVSLNPIDPELLKVDVAPLVPKLRKNRTAHTDYIRHTQEEASTLREIVESERLLSPLNTSLDHACKYTRRIQELLIILQQTCHCLTDLGTKLVAVTPKNKTKQIRLTEQITKSGKTTITTPPSANIDSNTPVLSSTGVTLVSSASGSMSQDNTKKNRVRRTQRKAKKNKLEDHLGPLNLV</sequence>